<protein>
    <submittedName>
        <fullName evidence="2">Uncharacterized protein</fullName>
    </submittedName>
</protein>
<evidence type="ECO:0000313" key="2">
    <source>
        <dbReference type="EMBL" id="WVZ66257.1"/>
    </source>
</evidence>
<evidence type="ECO:0000256" key="1">
    <source>
        <dbReference type="SAM" id="MobiDB-lite"/>
    </source>
</evidence>
<dbReference type="Proteomes" id="UP001341281">
    <property type="component" value="Chromosome 03"/>
</dbReference>
<feature type="compositionally biased region" description="Low complexity" evidence="1">
    <location>
        <begin position="61"/>
        <end position="73"/>
    </location>
</feature>
<organism evidence="2 3">
    <name type="scientific">Paspalum notatum var. saurae</name>
    <dbReference type="NCBI Taxonomy" id="547442"/>
    <lineage>
        <taxon>Eukaryota</taxon>
        <taxon>Viridiplantae</taxon>
        <taxon>Streptophyta</taxon>
        <taxon>Embryophyta</taxon>
        <taxon>Tracheophyta</taxon>
        <taxon>Spermatophyta</taxon>
        <taxon>Magnoliopsida</taxon>
        <taxon>Liliopsida</taxon>
        <taxon>Poales</taxon>
        <taxon>Poaceae</taxon>
        <taxon>PACMAD clade</taxon>
        <taxon>Panicoideae</taxon>
        <taxon>Andropogonodae</taxon>
        <taxon>Paspaleae</taxon>
        <taxon>Paspalinae</taxon>
        <taxon>Paspalum</taxon>
    </lineage>
</organism>
<accession>A0AAQ3T6P7</accession>
<feature type="region of interest" description="Disordered" evidence="1">
    <location>
        <begin position="45"/>
        <end position="73"/>
    </location>
</feature>
<reference evidence="2 3" key="1">
    <citation type="submission" date="2024-02" db="EMBL/GenBank/DDBJ databases">
        <title>High-quality chromosome-scale genome assembly of Pensacola bahiagrass (Paspalum notatum Flugge var. saurae).</title>
        <authorList>
            <person name="Vega J.M."/>
            <person name="Podio M."/>
            <person name="Orjuela J."/>
            <person name="Siena L.A."/>
            <person name="Pessino S.C."/>
            <person name="Combes M.C."/>
            <person name="Mariac C."/>
            <person name="Albertini E."/>
            <person name="Pupilli F."/>
            <person name="Ortiz J.P.A."/>
            <person name="Leblanc O."/>
        </authorList>
    </citation>
    <scope>NUCLEOTIDE SEQUENCE [LARGE SCALE GENOMIC DNA]</scope>
    <source>
        <strain evidence="2">R1</strain>
        <tissue evidence="2">Leaf</tissue>
    </source>
</reference>
<evidence type="ECO:0000313" key="3">
    <source>
        <dbReference type="Proteomes" id="UP001341281"/>
    </source>
</evidence>
<gene>
    <name evidence="2" type="ORF">U9M48_015504</name>
</gene>
<proteinExistence type="predicted"/>
<keyword evidence="3" id="KW-1185">Reference proteome</keyword>
<name>A0AAQ3T6P7_PASNO</name>
<sequence length="314" mass="34262">MPDTLAASLTLHPTKALLASSRILSPCRISLLEYHVRKNLPCSVPPSAAKNPVSSGVSLMPPASSGSPHSGCPASAAAALKSASRAEADLDVHEEAGVQEVRHVLPEALHEVGVHLDGRPAVEQRLVIDADGEALLVPRPAGAGVEHVGVALADLPHPPRDRDADGGVADVAAAGVERHDGLQLQVLGLHGPEQLPVRAPLVARRPRALHDAPPHVHHHAVHARAPQPPQLRPQRLRVRHLVLRRHHLQLHPWRTTKELDSERDMLGPLSFWKYLNQLAYRQHDVDRDVAAEHRLLLVAERWWRLPKSNTIGEH</sequence>
<dbReference type="EMBL" id="CP144747">
    <property type="protein sequence ID" value="WVZ66257.1"/>
    <property type="molecule type" value="Genomic_DNA"/>
</dbReference>
<dbReference type="AlphaFoldDB" id="A0AAQ3T6P7"/>